<organism evidence="10">
    <name type="scientific">Rosellinia necatrix</name>
    <name type="common">White root-rot fungus</name>
    <dbReference type="NCBI Taxonomy" id="77044"/>
    <lineage>
        <taxon>Eukaryota</taxon>
        <taxon>Fungi</taxon>
        <taxon>Dikarya</taxon>
        <taxon>Ascomycota</taxon>
        <taxon>Pezizomycotina</taxon>
        <taxon>Sordariomycetes</taxon>
        <taxon>Xylariomycetidae</taxon>
        <taxon>Xylariales</taxon>
        <taxon>Xylariaceae</taxon>
        <taxon>Rosellinia</taxon>
    </lineage>
</organism>
<evidence type="ECO:0000256" key="7">
    <source>
        <dbReference type="ARBA" id="ARBA00023242"/>
    </source>
</evidence>
<keyword evidence="6" id="KW-0804">Transcription</keyword>
<name>A0A1W2TW58_ROSNE</name>
<keyword evidence="4" id="KW-0862">Zinc</keyword>
<keyword evidence="7" id="KW-0539">Nucleus</keyword>
<evidence type="ECO:0000256" key="5">
    <source>
        <dbReference type="ARBA" id="ARBA00023015"/>
    </source>
</evidence>
<dbReference type="PANTHER" id="PTHR46179">
    <property type="entry name" value="ZINC FINGER PROTEIN"/>
    <property type="match status" value="1"/>
</dbReference>
<evidence type="ECO:0000256" key="4">
    <source>
        <dbReference type="ARBA" id="ARBA00022833"/>
    </source>
</evidence>
<dbReference type="STRING" id="77044.A0A1W2TW58"/>
<feature type="region of interest" description="Disordered" evidence="8">
    <location>
        <begin position="1"/>
        <end position="23"/>
    </location>
</feature>
<comment type="subcellular location">
    <subcellularLocation>
        <location evidence="1">Nucleus</location>
    </subcellularLocation>
</comment>
<dbReference type="AlphaFoldDB" id="A0A1W2TW58"/>
<keyword evidence="11" id="KW-1185">Reference proteome</keyword>
<evidence type="ECO:0000313" key="11">
    <source>
        <dbReference type="Proteomes" id="UP000054516"/>
    </source>
</evidence>
<dbReference type="InterPro" id="IPR051061">
    <property type="entry name" value="Zinc_finger_trans_reg"/>
</dbReference>
<dbReference type="InterPro" id="IPR013087">
    <property type="entry name" value="Znf_C2H2_type"/>
</dbReference>
<keyword evidence="5" id="KW-0805">Transcription regulation</keyword>
<feature type="domain" description="C2H2-type" evidence="9">
    <location>
        <begin position="48"/>
        <end position="72"/>
    </location>
</feature>
<evidence type="ECO:0000313" key="10">
    <source>
        <dbReference type="EMBL" id="GAP92890.1"/>
    </source>
</evidence>
<evidence type="ECO:0000256" key="3">
    <source>
        <dbReference type="ARBA" id="ARBA00022771"/>
    </source>
</evidence>
<dbReference type="SMART" id="SM00355">
    <property type="entry name" value="ZnF_C2H2"/>
    <property type="match status" value="3"/>
</dbReference>
<gene>
    <name evidence="10" type="ORF">SAMD00023353_9700070</name>
</gene>
<dbReference type="EMBL" id="DF977542">
    <property type="protein sequence ID" value="GAP92890.1"/>
    <property type="molecule type" value="Genomic_DNA"/>
</dbReference>
<dbReference type="Proteomes" id="UP000054516">
    <property type="component" value="Unassembled WGS sequence"/>
</dbReference>
<keyword evidence="3" id="KW-0863">Zinc-finger</keyword>
<reference evidence="10" key="1">
    <citation type="submission" date="2016-03" db="EMBL/GenBank/DDBJ databases">
        <title>Draft genome sequence of Rosellinia necatrix.</title>
        <authorList>
            <person name="Kanematsu S."/>
        </authorList>
    </citation>
    <scope>NUCLEOTIDE SEQUENCE [LARGE SCALE GENOMIC DNA]</scope>
    <source>
        <strain evidence="10">W97</strain>
    </source>
</reference>
<accession>A0A1W2TW58</accession>
<evidence type="ECO:0000256" key="1">
    <source>
        <dbReference type="ARBA" id="ARBA00004123"/>
    </source>
</evidence>
<protein>
    <submittedName>
        <fullName evidence="10">Putative AMP-binding enzyme</fullName>
    </submittedName>
</protein>
<dbReference type="PANTHER" id="PTHR46179:SF13">
    <property type="entry name" value="C2H2-TYPE DOMAIN-CONTAINING PROTEIN"/>
    <property type="match status" value="1"/>
</dbReference>
<evidence type="ECO:0000259" key="9">
    <source>
        <dbReference type="PROSITE" id="PS00028"/>
    </source>
</evidence>
<evidence type="ECO:0000256" key="6">
    <source>
        <dbReference type="ARBA" id="ARBA00023163"/>
    </source>
</evidence>
<dbReference type="GO" id="GO:0005634">
    <property type="term" value="C:nucleus"/>
    <property type="evidence" value="ECO:0007669"/>
    <property type="project" value="UniProtKB-SubCell"/>
</dbReference>
<evidence type="ECO:0000256" key="8">
    <source>
        <dbReference type="SAM" id="MobiDB-lite"/>
    </source>
</evidence>
<proteinExistence type="predicted"/>
<evidence type="ECO:0000256" key="2">
    <source>
        <dbReference type="ARBA" id="ARBA00022723"/>
    </source>
</evidence>
<dbReference type="GO" id="GO:0006357">
    <property type="term" value="P:regulation of transcription by RNA polymerase II"/>
    <property type="evidence" value="ECO:0007669"/>
    <property type="project" value="TreeGrafter"/>
</dbReference>
<sequence length="292" mass="32287">MTPQRATGALSHHDNANEYAPDCDNHAEPPQLITLHARRFASGNRGACICIDCDKLFPNNAQLRSHGKREGHRPYACDCGHTCSQLDALDRHIASKNNVAKFTCPLCKHDKAPRAFCRADHLPQHFRTFHKISAGRIPKSFTAGPSHSSPVESPMPLPPPQYLPSYSCPVPGCNRRGELAYFRQLDLDEHLLMTHGIIQNGMFGQQGPGDPVMSWTGGGSQQNARLQPLQMFGGQDSWRNGPLQPALDGNTRAGEGFAVVETLFDELNNPQDMNDYDIDFGINFEIDLNFDA</sequence>
<dbReference type="Gene3D" id="3.30.160.60">
    <property type="entry name" value="Classic Zinc Finger"/>
    <property type="match status" value="1"/>
</dbReference>
<dbReference type="OrthoDB" id="2687452at2759"/>
<dbReference type="GO" id="GO:0008270">
    <property type="term" value="F:zinc ion binding"/>
    <property type="evidence" value="ECO:0007669"/>
    <property type="project" value="UniProtKB-KW"/>
</dbReference>
<dbReference type="PROSITE" id="PS00028">
    <property type="entry name" value="ZINC_FINGER_C2H2_1"/>
    <property type="match status" value="1"/>
</dbReference>
<keyword evidence="2" id="KW-0479">Metal-binding</keyword>